<keyword evidence="5" id="KW-0012">Acyltransferase</keyword>
<proteinExistence type="predicted"/>
<keyword evidence="2" id="KW-0444">Lipid biosynthesis</keyword>
<evidence type="ECO:0000256" key="5">
    <source>
        <dbReference type="ARBA" id="ARBA00023315"/>
    </source>
</evidence>
<dbReference type="Proteomes" id="UP000216339">
    <property type="component" value="Unassembled WGS sequence"/>
</dbReference>
<dbReference type="InterPro" id="IPR002123">
    <property type="entry name" value="Plipid/glycerol_acylTrfase"/>
</dbReference>
<organism evidence="8 9">
    <name type="scientific">Rubrivirga marina</name>
    <dbReference type="NCBI Taxonomy" id="1196024"/>
    <lineage>
        <taxon>Bacteria</taxon>
        <taxon>Pseudomonadati</taxon>
        <taxon>Rhodothermota</taxon>
        <taxon>Rhodothermia</taxon>
        <taxon>Rhodothermales</taxon>
        <taxon>Rubricoccaceae</taxon>
        <taxon>Rubrivirga</taxon>
    </lineage>
</organism>
<dbReference type="SUPFAM" id="SSF69593">
    <property type="entry name" value="Glycerol-3-phosphate (1)-acyltransferase"/>
    <property type="match status" value="1"/>
</dbReference>
<dbReference type="EMBL" id="MQWD01000001">
    <property type="protein sequence ID" value="PAP77507.1"/>
    <property type="molecule type" value="Genomic_DNA"/>
</dbReference>
<evidence type="ECO:0000313" key="8">
    <source>
        <dbReference type="EMBL" id="PAP77507.1"/>
    </source>
</evidence>
<protein>
    <recommendedName>
        <fullName evidence="7">Phospholipid/glycerol acyltransferase domain-containing protein</fullName>
    </recommendedName>
</protein>
<dbReference type="Pfam" id="PF01553">
    <property type="entry name" value="Acyltransferase"/>
    <property type="match status" value="1"/>
</dbReference>
<evidence type="ECO:0000256" key="6">
    <source>
        <dbReference type="SAM" id="Phobius"/>
    </source>
</evidence>
<dbReference type="GO" id="GO:0003841">
    <property type="term" value="F:1-acylglycerol-3-phosphate O-acyltransferase activity"/>
    <property type="evidence" value="ECO:0007669"/>
    <property type="project" value="TreeGrafter"/>
</dbReference>
<evidence type="ECO:0000256" key="4">
    <source>
        <dbReference type="ARBA" id="ARBA00023098"/>
    </source>
</evidence>
<dbReference type="AlphaFoldDB" id="A0A271J2G7"/>
<name>A0A271J2G7_9BACT</name>
<keyword evidence="6" id="KW-0812">Transmembrane</keyword>
<dbReference type="SMART" id="SM00563">
    <property type="entry name" value="PlsC"/>
    <property type="match status" value="1"/>
</dbReference>
<evidence type="ECO:0000256" key="3">
    <source>
        <dbReference type="ARBA" id="ARBA00022679"/>
    </source>
</evidence>
<dbReference type="PANTHER" id="PTHR10434:SF64">
    <property type="entry name" value="1-ACYL-SN-GLYCEROL-3-PHOSPHATE ACYLTRANSFERASE-RELATED"/>
    <property type="match status" value="1"/>
</dbReference>
<keyword evidence="6" id="KW-0472">Membrane</keyword>
<dbReference type="RefSeq" id="WP_095511175.1">
    <property type="nucleotide sequence ID" value="NZ_MQWD01000001.1"/>
</dbReference>
<comment type="caution">
    <text evidence="8">The sequence shown here is derived from an EMBL/GenBank/DDBJ whole genome shotgun (WGS) entry which is preliminary data.</text>
</comment>
<sequence length="267" mass="29300">MPPVASPALHLDPPSPSLGRRVWFVWTLLWASFFTVTMSPGVVIHSVFAPTAETLRAWMRPWARVILAVVGMRVRVEERAPLPDGPVVFVSNHVNSLDIPVAMVGFPRPFLYVARHEIREWPVVGWVLEKTACLFIDRSNARASVRDLRRVAERIQGGDSVLLFPEGGRSHAHALRPFMRGPFVLAIESGVPVVPVTMVGHAGLFSNRLKTARPGEARFVIGEPIPTVGLSRGDAADLQERVRAVLAGELTAHGDLRRVAGSDKRGD</sequence>
<gene>
    <name evidence="8" type="ORF">BSZ37_14195</name>
</gene>
<keyword evidence="4" id="KW-0443">Lipid metabolism</keyword>
<dbReference type="CDD" id="cd07989">
    <property type="entry name" value="LPLAT_AGPAT-like"/>
    <property type="match status" value="1"/>
</dbReference>
<dbReference type="OrthoDB" id="9803035at2"/>
<accession>A0A271J2G7</accession>
<evidence type="ECO:0000256" key="2">
    <source>
        <dbReference type="ARBA" id="ARBA00022516"/>
    </source>
</evidence>
<evidence type="ECO:0000313" key="9">
    <source>
        <dbReference type="Proteomes" id="UP000216339"/>
    </source>
</evidence>
<reference evidence="8 9" key="1">
    <citation type="submission" date="2016-11" db="EMBL/GenBank/DDBJ databases">
        <title>Study of marine rhodopsin-containing bacteria.</title>
        <authorList>
            <person name="Yoshizawa S."/>
            <person name="Kumagai Y."/>
            <person name="Kogure K."/>
        </authorList>
    </citation>
    <scope>NUCLEOTIDE SEQUENCE [LARGE SCALE GENOMIC DNA]</scope>
    <source>
        <strain evidence="8 9">SAORIC-28</strain>
    </source>
</reference>
<dbReference type="GO" id="GO:0006654">
    <property type="term" value="P:phosphatidic acid biosynthetic process"/>
    <property type="evidence" value="ECO:0007669"/>
    <property type="project" value="TreeGrafter"/>
</dbReference>
<keyword evidence="9" id="KW-1185">Reference proteome</keyword>
<feature type="domain" description="Phospholipid/glycerol acyltransferase" evidence="7">
    <location>
        <begin position="87"/>
        <end position="201"/>
    </location>
</feature>
<keyword evidence="3" id="KW-0808">Transferase</keyword>
<feature type="transmembrane region" description="Helical" evidence="6">
    <location>
        <begin position="23"/>
        <end position="49"/>
    </location>
</feature>
<keyword evidence="6" id="KW-1133">Transmembrane helix</keyword>
<dbReference type="PANTHER" id="PTHR10434">
    <property type="entry name" value="1-ACYL-SN-GLYCEROL-3-PHOSPHATE ACYLTRANSFERASE"/>
    <property type="match status" value="1"/>
</dbReference>
<evidence type="ECO:0000256" key="1">
    <source>
        <dbReference type="ARBA" id="ARBA00005189"/>
    </source>
</evidence>
<comment type="pathway">
    <text evidence="1">Lipid metabolism.</text>
</comment>
<evidence type="ECO:0000259" key="7">
    <source>
        <dbReference type="SMART" id="SM00563"/>
    </source>
</evidence>